<dbReference type="NCBIfam" id="NF037979">
    <property type="entry name" value="Na_transp"/>
    <property type="match status" value="1"/>
</dbReference>
<dbReference type="SUPFAM" id="SSF161070">
    <property type="entry name" value="SNF-like"/>
    <property type="match status" value="1"/>
</dbReference>
<feature type="transmembrane region" description="Helical" evidence="6">
    <location>
        <begin position="243"/>
        <end position="260"/>
    </location>
</feature>
<dbReference type="PANTHER" id="PTHR11616:SF182">
    <property type="entry name" value="TRANSPORTER"/>
    <property type="match status" value="1"/>
</dbReference>
<evidence type="ECO:0000256" key="2">
    <source>
        <dbReference type="ARBA" id="ARBA00022448"/>
    </source>
</evidence>
<feature type="transmembrane region" description="Helical" evidence="6">
    <location>
        <begin position="476"/>
        <end position="495"/>
    </location>
</feature>
<feature type="transmembrane region" description="Helical" evidence="6">
    <location>
        <begin position="507"/>
        <end position="530"/>
    </location>
</feature>
<feature type="transmembrane region" description="Helical" evidence="6">
    <location>
        <begin position="83"/>
        <end position="103"/>
    </location>
</feature>
<evidence type="ECO:0000256" key="5">
    <source>
        <dbReference type="ARBA" id="ARBA00023136"/>
    </source>
</evidence>
<evidence type="ECO:0000256" key="1">
    <source>
        <dbReference type="ARBA" id="ARBA00004141"/>
    </source>
</evidence>
<dbReference type="EMBL" id="CALNXK010000214">
    <property type="protein sequence ID" value="CAH3176543.1"/>
    <property type="molecule type" value="Genomic_DNA"/>
</dbReference>
<keyword evidence="2" id="KW-0813">Transport</keyword>
<evidence type="ECO:0000256" key="4">
    <source>
        <dbReference type="ARBA" id="ARBA00022989"/>
    </source>
</evidence>
<keyword evidence="5 6" id="KW-0472">Membrane</keyword>
<feature type="transmembrane region" description="Helical" evidence="6">
    <location>
        <begin position="52"/>
        <end position="71"/>
    </location>
</feature>
<feature type="transmembrane region" description="Helical" evidence="6">
    <location>
        <begin position="214"/>
        <end position="234"/>
    </location>
</feature>
<proteinExistence type="predicted"/>
<comment type="subcellular location">
    <subcellularLocation>
        <location evidence="1">Membrane</location>
        <topology evidence="1">Multi-pass membrane protein</topology>
    </subcellularLocation>
</comment>
<dbReference type="PRINTS" id="PR00176">
    <property type="entry name" value="NANEUSMPORT"/>
</dbReference>
<feature type="transmembrane region" description="Helical" evidence="6">
    <location>
        <begin position="292"/>
        <end position="313"/>
    </location>
</feature>
<feature type="transmembrane region" description="Helical" evidence="6">
    <location>
        <begin position="597"/>
        <end position="619"/>
    </location>
</feature>
<dbReference type="InterPro" id="IPR037272">
    <property type="entry name" value="SNS_sf"/>
</dbReference>
<dbReference type="Proteomes" id="UP001159405">
    <property type="component" value="Unassembled WGS sequence"/>
</dbReference>
<dbReference type="Pfam" id="PF00209">
    <property type="entry name" value="SNF"/>
    <property type="match status" value="1"/>
</dbReference>
<keyword evidence="8" id="KW-1185">Reference proteome</keyword>
<feature type="transmembrane region" description="Helical" evidence="6">
    <location>
        <begin position="325"/>
        <end position="346"/>
    </location>
</feature>
<dbReference type="PROSITE" id="PS50267">
    <property type="entry name" value="NA_NEUROTRAN_SYMP_3"/>
    <property type="match status" value="1"/>
</dbReference>
<organism evidence="7 8">
    <name type="scientific">Porites lobata</name>
    <dbReference type="NCBI Taxonomy" id="104759"/>
    <lineage>
        <taxon>Eukaryota</taxon>
        <taxon>Metazoa</taxon>
        <taxon>Cnidaria</taxon>
        <taxon>Anthozoa</taxon>
        <taxon>Hexacorallia</taxon>
        <taxon>Scleractinia</taxon>
        <taxon>Fungiina</taxon>
        <taxon>Poritidae</taxon>
        <taxon>Porites</taxon>
    </lineage>
</organism>
<accession>A0ABN8RCB1</accession>
<evidence type="ECO:0000313" key="7">
    <source>
        <dbReference type="EMBL" id="CAH3176543.1"/>
    </source>
</evidence>
<feature type="transmembrane region" description="Helical" evidence="6">
    <location>
        <begin position="551"/>
        <end position="572"/>
    </location>
</feature>
<evidence type="ECO:0008006" key="9">
    <source>
        <dbReference type="Google" id="ProtNLM"/>
    </source>
</evidence>
<dbReference type="PANTHER" id="PTHR11616">
    <property type="entry name" value="SODIUM/CHLORIDE DEPENDENT TRANSPORTER"/>
    <property type="match status" value="1"/>
</dbReference>
<protein>
    <recommendedName>
        <fullName evidence="9">Transporter</fullName>
    </recommendedName>
</protein>
<keyword evidence="4 6" id="KW-1133">Transmembrane helix</keyword>
<name>A0ABN8RCB1_9CNID</name>
<evidence type="ECO:0000256" key="6">
    <source>
        <dbReference type="SAM" id="Phobius"/>
    </source>
</evidence>
<dbReference type="InterPro" id="IPR000175">
    <property type="entry name" value="Na/ntran_symport"/>
</dbReference>
<feature type="transmembrane region" description="Helical" evidence="6">
    <location>
        <begin position="124"/>
        <end position="154"/>
    </location>
</feature>
<gene>
    <name evidence="7" type="ORF">PLOB_00018300</name>
</gene>
<reference evidence="7 8" key="1">
    <citation type="submission" date="2022-05" db="EMBL/GenBank/DDBJ databases">
        <authorList>
            <consortium name="Genoscope - CEA"/>
            <person name="William W."/>
        </authorList>
    </citation>
    <scope>NUCLEOTIDE SEQUENCE [LARGE SCALE GENOMIC DNA]</scope>
</reference>
<sequence length="654" mass="72922">MADENCLVGNGTSNKTISTTAILAADEEGKPAKVEIEVVESEKVRFGWDNKIQFLLSAIGFAVGLGNVWRFPWLCQKNGGGAFLIPYFIMLIFEGVPVFYLELSIGQRLRQGAINVWSTVCPYLGGMGIATTVICILVCSYYNVVIAWVLFYFYNSFRSPLPWAECPKVDVFNSELNRTEMMIPKECDASSPTAYYYHRETLMHASRIEESAEINWKLAVALVVAWVVAYLCIIKSIQSSGKVVYFTATFPYVVLAAFFVRGLTLKGFETGVIHLFTPKWERLLDPLVWLDAATQIFFSLGLAFGTMVAYASYNSIHENTLRDAITVSIANCMTSLFAGVVVFSILGFRATYMMENCEARNAQLRQNLNTTLQQLNTTGLNPQQLEWLKGNTTNNVTSGLQKCDIQDFLSDAASGPGLVFIAFTDAINQMPGATFWSIIFFLMLLTLGLDSLFGGLESVTTALKDVRGFRKLRREVLSGLMCVVGFCIGLPMVTYSGEYVLQIFDSFAGNLPLLLIAIFECVGVCYCYGIKRFSDDIEFMTGSRPNIFWKICWMVVTPVAMLAILIASIVLMSQGKASYYAWNQDKATYEKVPYPDWAVFIVVLLVLMSVVFIPGVAIARYFGFVNYEKLEPVPLKEAEASISYKDNILEDTNV</sequence>
<evidence type="ECO:0000313" key="8">
    <source>
        <dbReference type="Proteomes" id="UP001159405"/>
    </source>
</evidence>
<comment type="caution">
    <text evidence="7">The sequence shown here is derived from an EMBL/GenBank/DDBJ whole genome shotgun (WGS) entry which is preliminary data.</text>
</comment>
<evidence type="ECO:0000256" key="3">
    <source>
        <dbReference type="ARBA" id="ARBA00022692"/>
    </source>
</evidence>
<feature type="transmembrane region" description="Helical" evidence="6">
    <location>
        <begin position="435"/>
        <end position="456"/>
    </location>
</feature>
<keyword evidence="3 6" id="KW-0812">Transmembrane</keyword>